<keyword evidence="7 13" id="KW-0479">Metal-binding</keyword>
<dbReference type="PANTHER" id="PTHR30013">
    <property type="entry name" value="NIFE / NIFESE HYDROGENASE SMALL SUBUNIT FAMILY MEMBER"/>
    <property type="match status" value="1"/>
</dbReference>
<dbReference type="Pfam" id="PF14720">
    <property type="entry name" value="NiFe_hyd_SSU_C"/>
    <property type="match status" value="1"/>
</dbReference>
<dbReference type="InterPro" id="IPR027394">
    <property type="entry name" value="Cytochrome-c3_hydrogenase_C"/>
</dbReference>
<evidence type="ECO:0000256" key="10">
    <source>
        <dbReference type="ARBA" id="ARBA00023004"/>
    </source>
</evidence>
<feature type="binding site" evidence="13">
    <location>
        <position position="301"/>
    </location>
    <ligand>
        <name>[3Fe-4S] cluster</name>
        <dbReference type="ChEBI" id="CHEBI:21137"/>
    </ligand>
</feature>
<sequence>MSKLNQLDIDMGQRLPGLTGVSRRDFLKFCAATAATLGLPLSMTDLIAKTIENAKRPPVIWLHFQECTGCTESLLRATHPTVEHLILDLISLDYSETLMAGAGHQVEEALHQSVEANAGKFILVCEGSVPTADGGVYCKIAGKTALDILNEIAPKAAAIVAIGSCASWGGVQSADPNPTGAKGINEIITDKPVINLPGCPASPYNLLSTVLYYLTLKKLPELDKKGRPKFAYGRLVHENCERRPHFDAGRFANEFGDYGHKQGWCLYKLGCKGPETHANCPIQLYGDVGSNAWPVGTGHPCFGCTEKGVGFTKPIFQQAEVYTATPPALYPDVNQSKGNGLGAGAAAIVGAAAGAAVASGIKFSKVLKESEQDATDSDAKEE</sequence>
<feature type="binding site" evidence="13">
    <location>
        <position position="199"/>
    </location>
    <ligand>
        <name>[4Fe-4S] cluster</name>
        <dbReference type="ChEBI" id="CHEBI:49883"/>
        <label>1</label>
    </ligand>
</feature>
<dbReference type="GO" id="GO:0030313">
    <property type="term" value="C:cell envelope"/>
    <property type="evidence" value="ECO:0007669"/>
    <property type="project" value="UniProtKB-SubCell"/>
</dbReference>
<evidence type="ECO:0000256" key="12">
    <source>
        <dbReference type="ARBA" id="ARBA00023291"/>
    </source>
</evidence>
<evidence type="ECO:0000256" key="5">
    <source>
        <dbReference type="ARBA" id="ARBA00011771"/>
    </source>
</evidence>
<evidence type="ECO:0000256" key="6">
    <source>
        <dbReference type="ARBA" id="ARBA00022485"/>
    </source>
</evidence>
<dbReference type="GO" id="GO:0016020">
    <property type="term" value="C:membrane"/>
    <property type="evidence" value="ECO:0007669"/>
    <property type="project" value="TreeGrafter"/>
</dbReference>
<keyword evidence="6 13" id="KW-0004">4Fe-4S</keyword>
<evidence type="ECO:0000256" key="2">
    <source>
        <dbReference type="ARBA" id="ARBA00001966"/>
    </source>
</evidence>
<dbReference type="Pfam" id="PF01058">
    <property type="entry name" value="Oxidored_q6"/>
    <property type="match status" value="1"/>
</dbReference>
<evidence type="ECO:0000256" key="7">
    <source>
        <dbReference type="ARBA" id="ARBA00022723"/>
    </source>
</evidence>
<evidence type="ECO:0000256" key="4">
    <source>
        <dbReference type="ARBA" id="ARBA00006605"/>
    </source>
</evidence>
<evidence type="ECO:0000256" key="1">
    <source>
        <dbReference type="ARBA" id="ARBA00001927"/>
    </source>
</evidence>
<dbReference type="InterPro" id="IPR037148">
    <property type="entry name" value="NiFe-Hase_small_C_sf"/>
</dbReference>
<dbReference type="Proteomes" id="UP000885779">
    <property type="component" value="Unassembled WGS sequence"/>
</dbReference>
<evidence type="ECO:0000256" key="3">
    <source>
        <dbReference type="ARBA" id="ARBA00004196"/>
    </source>
</evidence>
<dbReference type="EMBL" id="DRQG01000014">
    <property type="protein sequence ID" value="HGY54257.1"/>
    <property type="molecule type" value="Genomic_DNA"/>
</dbReference>
<dbReference type="GO" id="GO:0009061">
    <property type="term" value="P:anaerobic respiration"/>
    <property type="evidence" value="ECO:0007669"/>
    <property type="project" value="TreeGrafter"/>
</dbReference>
<protein>
    <submittedName>
        <fullName evidence="16">Twin-arginine translocation signal domain-containing protein</fullName>
    </submittedName>
</protein>
<feature type="domain" description="NADH:ubiquinone oxidoreductase-like 20kDa subunit" evidence="14">
    <location>
        <begin position="67"/>
        <end position="212"/>
    </location>
</feature>
<evidence type="ECO:0000259" key="15">
    <source>
        <dbReference type="Pfam" id="PF14720"/>
    </source>
</evidence>
<feature type="binding site" evidence="13">
    <location>
        <position position="280"/>
    </location>
    <ligand>
        <name>[3Fe-4S] cluster</name>
        <dbReference type="ChEBI" id="CHEBI:21137"/>
    </ligand>
</feature>
<comment type="cofactor">
    <cofactor evidence="2">
        <name>[4Fe-4S] cluster</name>
        <dbReference type="ChEBI" id="CHEBI:49883"/>
    </cofactor>
</comment>
<feature type="binding site" evidence="13">
    <location>
        <position position="237"/>
    </location>
    <ligand>
        <name>[4Fe-4S] cluster</name>
        <dbReference type="ChEBI" id="CHEBI:49883"/>
        <label>2</label>
    </ligand>
</feature>
<dbReference type="Gene3D" id="4.10.480.10">
    <property type="entry name" value="Cytochrome-c3 hydrogenase, C-terminal domain"/>
    <property type="match status" value="1"/>
</dbReference>
<comment type="subunit">
    <text evidence="5">Heterodimer of a large and a small subunit.</text>
</comment>
<dbReference type="PANTHER" id="PTHR30013:SF7">
    <property type="entry name" value="HYDROGENASE-2 SMALL CHAIN"/>
    <property type="match status" value="1"/>
</dbReference>
<feature type="binding site" evidence="13">
    <location>
        <position position="70"/>
    </location>
    <ligand>
        <name>[4Fe-4S] cluster</name>
        <dbReference type="ChEBI" id="CHEBI:49883"/>
        <label>1</label>
    </ligand>
</feature>
<keyword evidence="12 13" id="KW-0003">3Fe-4S</keyword>
<organism evidence="16">
    <name type="scientific">Caldithrix abyssi</name>
    <dbReference type="NCBI Taxonomy" id="187145"/>
    <lineage>
        <taxon>Bacteria</taxon>
        <taxon>Pseudomonadati</taxon>
        <taxon>Calditrichota</taxon>
        <taxon>Calditrichia</taxon>
        <taxon>Calditrichales</taxon>
        <taxon>Calditrichaceae</taxon>
        <taxon>Caldithrix</taxon>
    </lineage>
</organism>
<gene>
    <name evidence="16" type="ORF">ENK44_01020</name>
</gene>
<dbReference type="GO" id="GO:0044569">
    <property type="term" value="C:[Ni-Fe] hydrogenase complex"/>
    <property type="evidence" value="ECO:0007669"/>
    <property type="project" value="TreeGrafter"/>
</dbReference>
<dbReference type="InterPro" id="IPR006311">
    <property type="entry name" value="TAT_signal"/>
</dbReference>
<dbReference type="InterPro" id="IPR037024">
    <property type="entry name" value="NiFe_Hase_small_N_sf"/>
</dbReference>
<evidence type="ECO:0000256" key="9">
    <source>
        <dbReference type="ARBA" id="ARBA00023002"/>
    </source>
</evidence>
<feature type="binding site" evidence="13">
    <location>
        <position position="271"/>
    </location>
    <ligand>
        <name>[4Fe-4S] cluster</name>
        <dbReference type="ChEBI" id="CHEBI:49883"/>
        <label>2</label>
    </ligand>
</feature>
<dbReference type="InterPro" id="IPR001821">
    <property type="entry name" value="NiFe_hydrogenase_ssu"/>
</dbReference>
<dbReference type="GO" id="GO:0009055">
    <property type="term" value="F:electron transfer activity"/>
    <property type="evidence" value="ECO:0007669"/>
    <property type="project" value="TreeGrafter"/>
</dbReference>
<evidence type="ECO:0000256" key="8">
    <source>
        <dbReference type="ARBA" id="ARBA00022729"/>
    </source>
</evidence>
<accession>A0A7V4WUC3</accession>
<comment type="cofactor">
    <cofactor evidence="1">
        <name>[3Fe-4S] cluster</name>
        <dbReference type="ChEBI" id="CHEBI:21137"/>
    </cofactor>
</comment>
<dbReference type="NCBIfam" id="TIGR01409">
    <property type="entry name" value="TAT_signal_seq"/>
    <property type="match status" value="1"/>
</dbReference>
<keyword evidence="8" id="KW-0732">Signal</keyword>
<keyword evidence="11 13" id="KW-0411">Iron-sulfur</keyword>
<comment type="similarity">
    <text evidence="4">Belongs to the [NiFe]/[NiFeSe] hydrogenase small subunit family.</text>
</comment>
<evidence type="ECO:0000256" key="13">
    <source>
        <dbReference type="PIRSR" id="PIRSR000310-1"/>
    </source>
</evidence>
<dbReference type="PRINTS" id="PR00614">
    <property type="entry name" value="NIHGNASESMLL"/>
</dbReference>
<feature type="binding site" evidence="13">
    <location>
        <position position="165"/>
    </location>
    <ligand>
        <name>[4Fe-4S] cluster</name>
        <dbReference type="ChEBI" id="CHEBI:49883"/>
        <label>1</label>
    </ligand>
</feature>
<dbReference type="GO" id="GO:0051538">
    <property type="term" value="F:3 iron, 4 sulfur cluster binding"/>
    <property type="evidence" value="ECO:0007669"/>
    <property type="project" value="UniProtKB-KW"/>
</dbReference>
<feature type="binding site" evidence="13">
    <location>
        <position position="265"/>
    </location>
    <ligand>
        <name>[4Fe-4S] cluster</name>
        <dbReference type="ChEBI" id="CHEBI:49883"/>
        <label>2</label>
    </ligand>
</feature>
<dbReference type="InterPro" id="IPR006137">
    <property type="entry name" value="NADH_UbQ_OxRdtase-like_20kDa"/>
</dbReference>
<evidence type="ECO:0000256" key="11">
    <source>
        <dbReference type="ARBA" id="ARBA00023014"/>
    </source>
</evidence>
<feature type="binding site" evidence="13">
    <location>
        <position position="67"/>
    </location>
    <ligand>
        <name>[4Fe-4S] cluster</name>
        <dbReference type="ChEBI" id="CHEBI:49883"/>
        <label>1</label>
    </ligand>
</feature>
<dbReference type="PIRSF" id="PIRSF000310">
    <property type="entry name" value="NiFe_hyd_ssu"/>
    <property type="match status" value="1"/>
</dbReference>
<dbReference type="SUPFAM" id="SSF56770">
    <property type="entry name" value="HydA/Nqo6-like"/>
    <property type="match status" value="1"/>
</dbReference>
<dbReference type="GO" id="GO:0009375">
    <property type="term" value="C:ferredoxin hydrogenase complex"/>
    <property type="evidence" value="ECO:0007669"/>
    <property type="project" value="InterPro"/>
</dbReference>
<comment type="subcellular location">
    <subcellularLocation>
        <location evidence="3">Cell envelope</location>
    </subcellularLocation>
</comment>
<dbReference type="GO" id="GO:0008901">
    <property type="term" value="F:ferredoxin hydrogenase activity"/>
    <property type="evidence" value="ECO:0007669"/>
    <property type="project" value="InterPro"/>
</dbReference>
<evidence type="ECO:0000313" key="16">
    <source>
        <dbReference type="EMBL" id="HGY54257.1"/>
    </source>
</evidence>
<name>A0A7V4WUC3_CALAY</name>
<feature type="binding site" evidence="13">
    <location>
        <position position="240"/>
    </location>
    <ligand>
        <name>[4Fe-4S] cluster</name>
        <dbReference type="ChEBI" id="CHEBI:49883"/>
        <label>2</label>
    </ligand>
</feature>
<dbReference type="AlphaFoldDB" id="A0A7V4WUC3"/>
<dbReference type="Gene3D" id="3.40.50.700">
    <property type="entry name" value="NADH:ubiquinone oxidoreductase-like, 20kDa subunit"/>
    <property type="match status" value="1"/>
</dbReference>
<feature type="binding site" evidence="13">
    <location>
        <position position="304"/>
    </location>
    <ligand>
        <name>[3Fe-4S] cluster</name>
        <dbReference type="ChEBI" id="CHEBI:21137"/>
    </ligand>
</feature>
<reference evidence="16" key="1">
    <citation type="journal article" date="2020" name="mSystems">
        <title>Genome- and Community-Level Interaction Insights into Carbon Utilization and Element Cycling Functions of Hydrothermarchaeota in Hydrothermal Sediment.</title>
        <authorList>
            <person name="Zhou Z."/>
            <person name="Liu Y."/>
            <person name="Xu W."/>
            <person name="Pan J."/>
            <person name="Luo Z.H."/>
            <person name="Li M."/>
        </authorList>
    </citation>
    <scope>NUCLEOTIDE SEQUENCE [LARGE SCALE GENOMIC DNA]</scope>
    <source>
        <strain evidence="16">HyVt-577</strain>
    </source>
</reference>
<evidence type="ECO:0000259" key="14">
    <source>
        <dbReference type="Pfam" id="PF01058"/>
    </source>
</evidence>
<dbReference type="PROSITE" id="PS51318">
    <property type="entry name" value="TAT"/>
    <property type="match status" value="1"/>
</dbReference>
<dbReference type="GO" id="GO:0051539">
    <property type="term" value="F:4 iron, 4 sulfur cluster binding"/>
    <property type="evidence" value="ECO:0007669"/>
    <property type="project" value="UniProtKB-KW"/>
</dbReference>
<proteinExistence type="inferred from homology"/>
<keyword evidence="10 13" id="KW-0408">Iron</keyword>
<keyword evidence="9" id="KW-0560">Oxidoreductase</keyword>
<dbReference type="InterPro" id="IPR019546">
    <property type="entry name" value="TAT_signal_bac_arc"/>
</dbReference>
<feature type="domain" description="Cytochrome-c3 hydrogenase C-terminal" evidence="15">
    <location>
        <begin position="232"/>
        <end position="314"/>
    </location>
</feature>
<dbReference type="GO" id="GO:0046872">
    <property type="term" value="F:metal ion binding"/>
    <property type="evidence" value="ECO:0007669"/>
    <property type="project" value="UniProtKB-KW"/>
</dbReference>
<dbReference type="NCBIfam" id="TIGR00391">
    <property type="entry name" value="hydA"/>
    <property type="match status" value="1"/>
</dbReference>
<comment type="caution">
    <text evidence="16">The sequence shown here is derived from an EMBL/GenBank/DDBJ whole genome shotgun (WGS) entry which is preliminary data.</text>
</comment>